<accession>M3HTB7</accession>
<evidence type="ECO:0000256" key="6">
    <source>
        <dbReference type="ARBA" id="ARBA00023015"/>
    </source>
</evidence>
<comment type="caution">
    <text evidence="10">The sequence shown here is derived from an EMBL/GenBank/DDBJ whole genome shotgun (WGS) entry which is preliminary data.</text>
</comment>
<dbReference type="eggNOG" id="ENOG502QPHX">
    <property type="taxonomic scope" value="Eukaryota"/>
</dbReference>
<evidence type="ECO:0000256" key="7">
    <source>
        <dbReference type="ARBA" id="ARBA00023163"/>
    </source>
</evidence>
<dbReference type="PANTHER" id="PTHR28290">
    <property type="entry name" value="ENHANCER OF TRANSLATION TERMINATION 1"/>
    <property type="match status" value="1"/>
</dbReference>
<dbReference type="STRING" id="1245528.M3HTB7"/>
<keyword evidence="7" id="KW-0804">Transcription</keyword>
<dbReference type="GO" id="GO:2000640">
    <property type="term" value="P:positive regulation of SREBP signaling pathway"/>
    <property type="evidence" value="ECO:0007669"/>
    <property type="project" value="TreeGrafter"/>
</dbReference>
<feature type="compositionally biased region" description="Low complexity" evidence="9">
    <location>
        <begin position="1"/>
        <end position="11"/>
    </location>
</feature>
<name>M3HTB7_CANMX</name>
<dbReference type="InterPro" id="IPR024318">
    <property type="entry name" value="Nro1/ETT1"/>
</dbReference>
<feature type="region of interest" description="Disordered" evidence="9">
    <location>
        <begin position="237"/>
        <end position="268"/>
    </location>
</feature>
<organism evidence="10 11">
    <name type="scientific">Candida maltosa (strain Xu316)</name>
    <name type="common">Yeast</name>
    <dbReference type="NCBI Taxonomy" id="1245528"/>
    <lineage>
        <taxon>Eukaryota</taxon>
        <taxon>Fungi</taxon>
        <taxon>Dikarya</taxon>
        <taxon>Ascomycota</taxon>
        <taxon>Saccharomycotina</taxon>
        <taxon>Pichiomycetes</taxon>
        <taxon>Debaryomycetaceae</taxon>
        <taxon>Candida/Lodderomyces clade</taxon>
        <taxon>Candida</taxon>
    </lineage>
</organism>
<dbReference type="EMBL" id="AOGT01000103">
    <property type="protein sequence ID" value="EMG50857.1"/>
    <property type="molecule type" value="Genomic_DNA"/>
</dbReference>
<keyword evidence="5" id="KW-0810">Translation regulation</keyword>
<dbReference type="HOGENOM" id="CLU_050427_0_0_1"/>
<dbReference type="GO" id="GO:0006417">
    <property type="term" value="P:regulation of translation"/>
    <property type="evidence" value="ECO:0007669"/>
    <property type="project" value="UniProtKB-KW"/>
</dbReference>
<feature type="region of interest" description="Disordered" evidence="9">
    <location>
        <begin position="1"/>
        <end position="46"/>
    </location>
</feature>
<dbReference type="OMA" id="GIVHECD"/>
<keyword evidence="8" id="KW-0539">Nucleus</keyword>
<dbReference type="PANTHER" id="PTHR28290:SF1">
    <property type="entry name" value="ENHANCER OF TRANSLATION TERMINATION 1"/>
    <property type="match status" value="1"/>
</dbReference>
<evidence type="ECO:0000313" key="11">
    <source>
        <dbReference type="Proteomes" id="UP000011777"/>
    </source>
</evidence>
<evidence type="ECO:0000256" key="3">
    <source>
        <dbReference type="ARBA" id="ARBA00007273"/>
    </source>
</evidence>
<feature type="compositionally biased region" description="Low complexity" evidence="9">
    <location>
        <begin position="27"/>
        <end position="45"/>
    </location>
</feature>
<keyword evidence="11" id="KW-1185">Reference proteome</keyword>
<evidence type="ECO:0000256" key="8">
    <source>
        <dbReference type="ARBA" id="ARBA00023242"/>
    </source>
</evidence>
<proteinExistence type="inferred from homology"/>
<comment type="function">
    <text evidence="1">Required for correct translation termination and probably involved in regulation of hypoxic gene expression.</text>
</comment>
<dbReference type="GO" id="GO:0005634">
    <property type="term" value="C:nucleus"/>
    <property type="evidence" value="ECO:0007669"/>
    <property type="project" value="UniProtKB-SubCell"/>
</dbReference>
<evidence type="ECO:0000256" key="2">
    <source>
        <dbReference type="ARBA" id="ARBA00004123"/>
    </source>
</evidence>
<dbReference type="OrthoDB" id="5598057at2759"/>
<dbReference type="Pfam" id="PF12753">
    <property type="entry name" value="Nro1"/>
    <property type="match status" value="1"/>
</dbReference>
<evidence type="ECO:0000256" key="4">
    <source>
        <dbReference type="ARBA" id="ARBA00017359"/>
    </source>
</evidence>
<gene>
    <name evidence="10" type="ORF">G210_0420</name>
</gene>
<sequence length="433" mass="49599">MAKRTLGLAKTAKAKKQKREEQHTGKSASPEEAAASEEQQQQEQQLTVELPENIDANDEISQLKGLHQTYLTSERDNELLVNGIIHECDRLLRNSTDEKPLPPVFHSIYATALAELAKFVEEESAETKIKEFFDAGLERIELGLEKHPNDVNLLIAKSKILIDQIVLQHIAPLNLESNKKDVEREINELLDTALEIYELAETKADELKDYSVFNDNETLDILEALDDLLDIVDNFGKNNLEEEEDDDDEEKDDEDDEDEDEDNEVELSEDHPLFVIKTSDKYNQWWRDHTHVYLDNLEKLQDKASSAIKREVNQRLGQSYLQEAEIPSNVFTTLKYDEDYQGLEELEGLSLEEAQKISQDLVSKALKYLKDAKDEEEPETWATVAEAMISLANLYEVDSKEQEDLYKEAEEILKKANNATNGKYKDVLENLLA</sequence>
<evidence type="ECO:0000256" key="1">
    <source>
        <dbReference type="ARBA" id="ARBA00003395"/>
    </source>
</evidence>
<keyword evidence="6" id="KW-0805">Transcription regulation</keyword>
<comment type="similarity">
    <text evidence="3">Belongs to the ETT1 family.</text>
</comment>
<protein>
    <recommendedName>
        <fullName evidence="4">Enhancer of translation termination 1</fullName>
    </recommendedName>
</protein>
<feature type="compositionally biased region" description="Acidic residues" evidence="9">
    <location>
        <begin position="241"/>
        <end position="267"/>
    </location>
</feature>
<reference evidence="10 11" key="1">
    <citation type="submission" date="2013-02" db="EMBL/GenBank/DDBJ databases">
        <title>Genome sequence of Candida maltosa Xu316, a potential industrial strain for xylitol and ethanol production.</title>
        <authorList>
            <person name="Yu J."/>
            <person name="Wang Q."/>
            <person name="Geng X."/>
            <person name="Bao W."/>
            <person name="He P."/>
            <person name="Cai J."/>
        </authorList>
    </citation>
    <scope>NUCLEOTIDE SEQUENCE [LARGE SCALE GENOMIC DNA]</scope>
    <source>
        <strain evidence="11">Xu316</strain>
    </source>
</reference>
<comment type="subcellular location">
    <subcellularLocation>
        <location evidence="2">Nucleus</location>
    </subcellularLocation>
</comment>
<dbReference type="AlphaFoldDB" id="M3HTB7"/>
<evidence type="ECO:0000313" key="10">
    <source>
        <dbReference type="EMBL" id="EMG50857.1"/>
    </source>
</evidence>
<evidence type="ECO:0000256" key="5">
    <source>
        <dbReference type="ARBA" id="ARBA00022845"/>
    </source>
</evidence>
<dbReference type="Proteomes" id="UP000011777">
    <property type="component" value="Unassembled WGS sequence"/>
</dbReference>
<evidence type="ECO:0000256" key="9">
    <source>
        <dbReference type="SAM" id="MobiDB-lite"/>
    </source>
</evidence>